<feature type="signal peptide" evidence="1">
    <location>
        <begin position="1"/>
        <end position="22"/>
    </location>
</feature>
<evidence type="ECO:0000313" key="2">
    <source>
        <dbReference type="Proteomes" id="UP000887565"/>
    </source>
</evidence>
<name>A0A915HU28_ROMCU</name>
<dbReference type="AlphaFoldDB" id="A0A915HU28"/>
<reference evidence="3" key="1">
    <citation type="submission" date="2022-11" db="UniProtKB">
        <authorList>
            <consortium name="WormBaseParasite"/>
        </authorList>
    </citation>
    <scope>IDENTIFICATION</scope>
</reference>
<evidence type="ECO:0000313" key="3">
    <source>
        <dbReference type="WBParaSite" id="nRc.2.0.1.t05046-RA"/>
    </source>
</evidence>
<feature type="chain" id="PRO_5037180709" evidence="1">
    <location>
        <begin position="23"/>
        <end position="52"/>
    </location>
</feature>
<keyword evidence="2" id="KW-1185">Reference proteome</keyword>
<keyword evidence="1" id="KW-0732">Signal</keyword>
<sequence length="52" mass="5666">MNKLVKKKCILHCLILYPLVLVHFGGKPRPFGKTLTGVLLTFKMPGGGICSP</sequence>
<dbReference type="Proteomes" id="UP000887565">
    <property type="component" value="Unplaced"/>
</dbReference>
<evidence type="ECO:0000256" key="1">
    <source>
        <dbReference type="SAM" id="SignalP"/>
    </source>
</evidence>
<proteinExistence type="predicted"/>
<protein>
    <submittedName>
        <fullName evidence="3">Uncharacterized protein</fullName>
    </submittedName>
</protein>
<organism evidence="2 3">
    <name type="scientific">Romanomermis culicivorax</name>
    <name type="common">Nematode worm</name>
    <dbReference type="NCBI Taxonomy" id="13658"/>
    <lineage>
        <taxon>Eukaryota</taxon>
        <taxon>Metazoa</taxon>
        <taxon>Ecdysozoa</taxon>
        <taxon>Nematoda</taxon>
        <taxon>Enoplea</taxon>
        <taxon>Dorylaimia</taxon>
        <taxon>Mermithida</taxon>
        <taxon>Mermithoidea</taxon>
        <taxon>Mermithidae</taxon>
        <taxon>Romanomermis</taxon>
    </lineage>
</organism>
<accession>A0A915HU28</accession>
<dbReference type="WBParaSite" id="nRc.2.0.1.t05046-RA">
    <property type="protein sequence ID" value="nRc.2.0.1.t05046-RA"/>
    <property type="gene ID" value="nRc.2.0.1.g05046"/>
</dbReference>